<dbReference type="RefSeq" id="WP_131955709.1">
    <property type="nucleotide sequence ID" value="NZ_SMFL01000001.1"/>
</dbReference>
<comment type="caution">
    <text evidence="1">The sequence shown here is derived from an EMBL/GenBank/DDBJ whole genome shotgun (WGS) entry which is preliminary data.</text>
</comment>
<proteinExistence type="predicted"/>
<evidence type="ECO:0000313" key="1">
    <source>
        <dbReference type="EMBL" id="TDE18113.1"/>
    </source>
</evidence>
<dbReference type="SUPFAM" id="SSF56784">
    <property type="entry name" value="HAD-like"/>
    <property type="match status" value="1"/>
</dbReference>
<keyword evidence="2" id="KW-1185">Reference proteome</keyword>
<protein>
    <submittedName>
        <fullName evidence="1">HAD family phosphatase</fullName>
    </submittedName>
</protein>
<sequence>MFDKTPTSEIKALFLDIGGVLISNGWQHQSRYKAIAKFGLKKQEVEARHKLVFVTYESGKITHDEYLDWVIFYEPRTFSKQDFTDFMFTQSVAIAGSIDFFKEIKQKHQLKVFAVSNEGRELNAYRIKHFKLDELFDGYISSCYVHLHKPDTAMLKLASDISHTLPEHALYVDDGKLLTEIASGMGFQTLHFQSLQKTKTLIKTFLFQHGADT</sequence>
<dbReference type="SFLD" id="SFLDS00003">
    <property type="entry name" value="Haloacid_Dehalogenase"/>
    <property type="match status" value="1"/>
</dbReference>
<dbReference type="Gene3D" id="1.10.150.240">
    <property type="entry name" value="Putative phosphatase, domain 2"/>
    <property type="match status" value="1"/>
</dbReference>
<dbReference type="InterPro" id="IPR036412">
    <property type="entry name" value="HAD-like_sf"/>
</dbReference>
<organism evidence="1 2">
    <name type="scientific">Dyadobacter psychrotolerans</name>
    <dbReference type="NCBI Taxonomy" id="2541721"/>
    <lineage>
        <taxon>Bacteria</taxon>
        <taxon>Pseudomonadati</taxon>
        <taxon>Bacteroidota</taxon>
        <taxon>Cytophagia</taxon>
        <taxon>Cytophagales</taxon>
        <taxon>Spirosomataceae</taxon>
        <taxon>Dyadobacter</taxon>
    </lineage>
</organism>
<accession>A0A4R5E267</accession>
<dbReference type="Proteomes" id="UP000294850">
    <property type="component" value="Unassembled WGS sequence"/>
</dbReference>
<dbReference type="PANTHER" id="PTHR43611:SF3">
    <property type="entry name" value="FLAVIN MONONUCLEOTIDE HYDROLASE 1, CHLOROPLATIC"/>
    <property type="match status" value="1"/>
</dbReference>
<dbReference type="OrthoDB" id="9797415at2"/>
<dbReference type="EMBL" id="SMFL01000001">
    <property type="protein sequence ID" value="TDE18113.1"/>
    <property type="molecule type" value="Genomic_DNA"/>
</dbReference>
<evidence type="ECO:0000313" key="2">
    <source>
        <dbReference type="Proteomes" id="UP000294850"/>
    </source>
</evidence>
<reference evidence="1 2" key="1">
    <citation type="submission" date="2019-03" db="EMBL/GenBank/DDBJ databases">
        <title>Dyadobacter AR-3-6 sp. nov., isolated from arctic soil.</title>
        <authorList>
            <person name="Chaudhary D.K."/>
        </authorList>
    </citation>
    <scope>NUCLEOTIDE SEQUENCE [LARGE SCALE GENOMIC DNA]</scope>
    <source>
        <strain evidence="1 2">AR-3-6</strain>
    </source>
</reference>
<dbReference type="PANTHER" id="PTHR43611">
    <property type="entry name" value="ALPHA-D-GLUCOSE 1-PHOSPHATE PHOSPHATASE"/>
    <property type="match status" value="1"/>
</dbReference>
<dbReference type="InterPro" id="IPR023198">
    <property type="entry name" value="PGP-like_dom2"/>
</dbReference>
<gene>
    <name evidence="1" type="ORF">E0F88_00750</name>
</gene>
<dbReference type="AlphaFoldDB" id="A0A4R5E267"/>
<dbReference type="InterPro" id="IPR023214">
    <property type="entry name" value="HAD_sf"/>
</dbReference>
<dbReference type="SFLD" id="SFLDG01129">
    <property type="entry name" value="C1.5:_HAD__Beta-PGM__Phosphata"/>
    <property type="match status" value="1"/>
</dbReference>
<name>A0A4R5E267_9BACT</name>
<dbReference type="Pfam" id="PF13419">
    <property type="entry name" value="HAD_2"/>
    <property type="match status" value="1"/>
</dbReference>
<dbReference type="Gene3D" id="3.40.50.1000">
    <property type="entry name" value="HAD superfamily/HAD-like"/>
    <property type="match status" value="1"/>
</dbReference>
<dbReference type="InterPro" id="IPR041492">
    <property type="entry name" value="HAD_2"/>
</dbReference>